<dbReference type="PANTHER" id="PTHR30195:SF15">
    <property type="entry name" value="TYPE I RESTRICTION ENZYME HINDI ENDONUCLEASE SUBUNIT"/>
    <property type="match status" value="1"/>
</dbReference>
<reference evidence="4 5" key="1">
    <citation type="submission" date="2020-04" db="EMBL/GenBank/DDBJ databases">
        <title>Whole-genome sequencing of Vibrio spp. from China reveals different genetic environments of blaCTX-M-14 among diverse lineages.</title>
        <authorList>
            <person name="Zheng Z."/>
            <person name="Ye L."/>
            <person name="Chen S."/>
        </authorList>
    </citation>
    <scope>NUCLEOTIDE SEQUENCE [LARGE SCALE GENOMIC DNA]</scope>
    <source>
        <strain evidence="4 5">Vb0551</strain>
    </source>
</reference>
<keyword evidence="1" id="KW-0680">Restriction system</keyword>
<keyword evidence="2" id="KW-0175">Coiled coil</keyword>
<evidence type="ECO:0000256" key="1">
    <source>
        <dbReference type="ARBA" id="ARBA00022747"/>
    </source>
</evidence>
<evidence type="ECO:0000313" key="5">
    <source>
        <dbReference type="Proteomes" id="UP000518904"/>
    </source>
</evidence>
<dbReference type="AlphaFoldDB" id="A0A7Y0XDR3"/>
<feature type="non-terminal residue" evidence="4">
    <location>
        <position position="1"/>
    </location>
</feature>
<feature type="non-terminal residue" evidence="4">
    <location>
        <position position="77"/>
    </location>
</feature>
<feature type="coiled-coil region" evidence="2">
    <location>
        <begin position="21"/>
        <end position="51"/>
    </location>
</feature>
<dbReference type="PANTHER" id="PTHR30195">
    <property type="entry name" value="TYPE I SITE-SPECIFIC DEOXYRIBONUCLEASE PROTEIN SUBUNIT M AND R"/>
    <property type="match status" value="1"/>
</dbReference>
<organism evidence="4 5">
    <name type="scientific">Vibrio parahaemolyticus</name>
    <dbReference type="NCBI Taxonomy" id="670"/>
    <lineage>
        <taxon>Bacteria</taxon>
        <taxon>Pseudomonadati</taxon>
        <taxon>Pseudomonadota</taxon>
        <taxon>Gammaproteobacteria</taxon>
        <taxon>Vibrionales</taxon>
        <taxon>Vibrionaceae</taxon>
        <taxon>Vibrio</taxon>
    </lineage>
</organism>
<evidence type="ECO:0000313" key="4">
    <source>
        <dbReference type="EMBL" id="NMU84637.1"/>
    </source>
</evidence>
<dbReference type="Pfam" id="PF18766">
    <property type="entry name" value="SWI2_SNF2"/>
    <property type="match status" value="1"/>
</dbReference>
<dbReference type="InterPro" id="IPR040980">
    <property type="entry name" value="SWI2_SNF2"/>
</dbReference>
<gene>
    <name evidence="4" type="ORF">HKB16_17350</name>
</gene>
<dbReference type="InterPro" id="IPR027417">
    <property type="entry name" value="P-loop_NTPase"/>
</dbReference>
<evidence type="ECO:0000256" key="2">
    <source>
        <dbReference type="SAM" id="Coils"/>
    </source>
</evidence>
<dbReference type="EMBL" id="JABCLB010001976">
    <property type="protein sequence ID" value="NMU84637.1"/>
    <property type="molecule type" value="Genomic_DNA"/>
</dbReference>
<name>A0A7Y0XDR3_VIBPH</name>
<protein>
    <recommendedName>
        <fullName evidence="3">SWI2/SNF2 ATPase domain-containing protein</fullName>
    </recommendedName>
</protein>
<dbReference type="InterPro" id="IPR051268">
    <property type="entry name" value="Type-I_R_enzyme_R_subunit"/>
</dbReference>
<comment type="caution">
    <text evidence="4">The sequence shown here is derived from an EMBL/GenBank/DDBJ whole genome shotgun (WGS) entry which is preliminary data.</text>
</comment>
<dbReference type="Proteomes" id="UP000518904">
    <property type="component" value="Unassembled WGS sequence"/>
</dbReference>
<evidence type="ECO:0000259" key="3">
    <source>
        <dbReference type="Pfam" id="PF18766"/>
    </source>
</evidence>
<sequence>YDIQDAVDDGATVPIYYESRLAKLDINQDEIEALNDQVEEEIGEDEETESREKIKSQWSALEKLVGAEPRIQQVAQD</sequence>
<proteinExistence type="predicted"/>
<accession>A0A7Y0XDR3</accession>
<dbReference type="Gene3D" id="3.40.50.300">
    <property type="entry name" value="P-loop containing nucleotide triphosphate hydrolases"/>
    <property type="match status" value="1"/>
</dbReference>
<dbReference type="GO" id="GO:0009307">
    <property type="term" value="P:DNA restriction-modification system"/>
    <property type="evidence" value="ECO:0007669"/>
    <property type="project" value="UniProtKB-KW"/>
</dbReference>
<feature type="domain" description="SWI2/SNF2 ATPase" evidence="3">
    <location>
        <begin position="1"/>
        <end position="46"/>
    </location>
</feature>